<evidence type="ECO:0000313" key="1">
    <source>
        <dbReference type="EMBL" id="KUZ90948.1"/>
    </source>
</evidence>
<dbReference type="Pfam" id="PF02515">
    <property type="entry name" value="CoA_transf_3"/>
    <property type="match status" value="1"/>
</dbReference>
<dbReference type="SUPFAM" id="SSF89796">
    <property type="entry name" value="CoA-transferase family III (CaiB/BaiF)"/>
    <property type="match status" value="2"/>
</dbReference>
<sequence>MSEHASTSALEQAGSACTDAYLRDIWQALNGDADHLNILTFTGTGVLPSVFPVTDFASAAVGAASVALAELVQQARGALPAVEVDRRYVSLWFGTSLRPRGWEMPPQWDVIAGDYRASDGWIRLHTNAPHHRDAVLAVLRTPLDKTAVAQAVARWRKDELEAAVVEQGGCAAAMHTQDEWARHPQGLAVRAEPLLIHDTVSVEGPRPLWTVPAARPLQGVRVLDLTRILAGPVATRFLAGFGADVLRIDPIDWDEPNTVPEVVLGKRSARVDLKSGDGRAVLRRLIRDADVMVHGYRPDALDRLGFDADERRRINPGLVDVSLDAYGWSGPWRGRRGFDSLVQTSTGLVETAMRVKGAERPVPLPVQALDHGTGYLLAAAALRGLTRRLATNVGTRTRGSLARTSLLLSSGGLQAPERVLLAPEEPGDLDAWIEETSWGSAQRVRAPARVDGALMRWAHPARALGFSTATW</sequence>
<dbReference type="EMBL" id="LOTN01000025">
    <property type="protein sequence ID" value="KUZ90948.1"/>
    <property type="molecule type" value="Genomic_DNA"/>
</dbReference>
<dbReference type="GO" id="GO:0016740">
    <property type="term" value="F:transferase activity"/>
    <property type="evidence" value="ECO:0007669"/>
    <property type="project" value="UniProtKB-KW"/>
</dbReference>
<protein>
    <submittedName>
        <fullName evidence="1">Acyl-CoA transferase</fullName>
    </submittedName>
</protein>
<dbReference type="RefSeq" id="WP_059633039.1">
    <property type="nucleotide sequence ID" value="NZ_LOTK01000061.1"/>
</dbReference>
<name>A0A102L752_9BURK</name>
<dbReference type="PANTHER" id="PTHR48228">
    <property type="entry name" value="SUCCINYL-COA--D-CITRAMALATE COA-TRANSFERASE"/>
    <property type="match status" value="1"/>
</dbReference>
<gene>
    <name evidence="1" type="ORF">WI38_13065</name>
</gene>
<reference evidence="1 2" key="1">
    <citation type="submission" date="2015-11" db="EMBL/GenBank/DDBJ databases">
        <title>Expanding the genomic diversity of Burkholderia species for the development of highly accurate diagnostics.</title>
        <authorList>
            <person name="Sahl J."/>
            <person name="Keim P."/>
            <person name="Wagner D."/>
        </authorList>
    </citation>
    <scope>NUCLEOTIDE SEQUENCE [LARGE SCALE GENOMIC DNA]</scope>
    <source>
        <strain evidence="1 2">RF32-BP4</strain>
    </source>
</reference>
<dbReference type="Proteomes" id="UP000065521">
    <property type="component" value="Unassembled WGS sequence"/>
</dbReference>
<dbReference type="AlphaFoldDB" id="A0A102L752"/>
<dbReference type="PANTHER" id="PTHR48228:SF4">
    <property type="entry name" value="BLR3030 PROTEIN"/>
    <property type="match status" value="1"/>
</dbReference>
<dbReference type="InterPro" id="IPR003673">
    <property type="entry name" value="CoA-Trfase_fam_III"/>
</dbReference>
<proteinExistence type="predicted"/>
<evidence type="ECO:0000313" key="2">
    <source>
        <dbReference type="Proteomes" id="UP000065521"/>
    </source>
</evidence>
<organism evidence="1 2">
    <name type="scientific">Burkholderia ubonensis</name>
    <dbReference type="NCBI Taxonomy" id="101571"/>
    <lineage>
        <taxon>Bacteria</taxon>
        <taxon>Pseudomonadati</taxon>
        <taxon>Pseudomonadota</taxon>
        <taxon>Betaproteobacteria</taxon>
        <taxon>Burkholderiales</taxon>
        <taxon>Burkholderiaceae</taxon>
        <taxon>Burkholderia</taxon>
        <taxon>Burkholderia cepacia complex</taxon>
    </lineage>
</organism>
<accession>A0A102L752</accession>
<dbReference type="InterPro" id="IPR023606">
    <property type="entry name" value="CoA-Trfase_III_dom_1_sf"/>
</dbReference>
<keyword evidence="1" id="KW-0808">Transferase</keyword>
<dbReference type="Gene3D" id="3.40.50.10540">
    <property type="entry name" value="Crotonobetainyl-coa:carnitine coa-transferase, domain 1"/>
    <property type="match status" value="1"/>
</dbReference>
<dbReference type="InterPro" id="IPR050509">
    <property type="entry name" value="CoA-transferase_III"/>
</dbReference>
<comment type="caution">
    <text evidence="1">The sequence shown here is derived from an EMBL/GenBank/DDBJ whole genome shotgun (WGS) entry which is preliminary data.</text>
</comment>